<dbReference type="EMBL" id="OCMF01000004">
    <property type="protein sequence ID" value="SOC81279.1"/>
    <property type="molecule type" value="Genomic_DNA"/>
</dbReference>
<protein>
    <submittedName>
        <fullName evidence="2">Uncharacterized protein</fullName>
    </submittedName>
</protein>
<sequence>MKTYSLLFLILSFPLCIYAQTRAITDTGQEVMLNSDGTYTYVNKEEAAAVNIPTNSMEFSKSETASFLLKSKRVNVGFWLDPKLWSFGEPQDNPDAEYEVALKGEDLYGVIITEKIEVPLETMKNIALQNARQIAPDVHVVKQEYRMVNGQKVLYLELFGTMDGMKIAYAGYFFSNSSGTVQFITFTSQNLLEEYREHSQQLINGLVSLS</sequence>
<proteinExistence type="predicted"/>
<gene>
    <name evidence="2" type="ORF">SAMN06296241_2854</name>
</gene>
<dbReference type="RefSeq" id="WP_097057045.1">
    <property type="nucleotide sequence ID" value="NZ_OCMF01000004.1"/>
</dbReference>
<feature type="chain" id="PRO_5013239047" evidence="1">
    <location>
        <begin position="20"/>
        <end position="210"/>
    </location>
</feature>
<accession>A0A285XA15</accession>
<evidence type="ECO:0000313" key="3">
    <source>
        <dbReference type="Proteomes" id="UP000219193"/>
    </source>
</evidence>
<dbReference type="Proteomes" id="UP000219193">
    <property type="component" value="Unassembled WGS sequence"/>
</dbReference>
<evidence type="ECO:0000313" key="2">
    <source>
        <dbReference type="EMBL" id="SOC81279.1"/>
    </source>
</evidence>
<reference evidence="3" key="1">
    <citation type="submission" date="2017-09" db="EMBL/GenBank/DDBJ databases">
        <authorList>
            <person name="Varghese N."/>
            <person name="Submissions S."/>
        </authorList>
    </citation>
    <scope>NUCLEOTIDE SEQUENCE [LARGE SCALE GENOMIC DNA]</scope>
    <source>
        <strain evidence="3">CGMCC 1.12641</strain>
    </source>
</reference>
<dbReference type="OrthoDB" id="6400696at2"/>
<name>A0A285XA15_9FLAO</name>
<dbReference type="AlphaFoldDB" id="A0A285XA15"/>
<evidence type="ECO:0000256" key="1">
    <source>
        <dbReference type="SAM" id="SignalP"/>
    </source>
</evidence>
<feature type="signal peptide" evidence="1">
    <location>
        <begin position="1"/>
        <end position="19"/>
    </location>
</feature>
<organism evidence="2 3">
    <name type="scientific">Salinimicrobium sediminis</name>
    <dbReference type="NCBI Taxonomy" id="1343891"/>
    <lineage>
        <taxon>Bacteria</taxon>
        <taxon>Pseudomonadati</taxon>
        <taxon>Bacteroidota</taxon>
        <taxon>Flavobacteriia</taxon>
        <taxon>Flavobacteriales</taxon>
        <taxon>Flavobacteriaceae</taxon>
        <taxon>Salinimicrobium</taxon>
    </lineage>
</organism>
<keyword evidence="1" id="KW-0732">Signal</keyword>
<keyword evidence="3" id="KW-1185">Reference proteome</keyword>